<evidence type="ECO:0000313" key="2">
    <source>
        <dbReference type="Proteomes" id="UP000535543"/>
    </source>
</evidence>
<dbReference type="Proteomes" id="UP000535543">
    <property type="component" value="Unassembled WGS sequence"/>
</dbReference>
<keyword evidence="2" id="KW-1185">Reference proteome</keyword>
<gene>
    <name evidence="1" type="ORF">FGL95_14035</name>
</gene>
<reference evidence="1 2" key="2">
    <citation type="submission" date="2020-06" db="EMBL/GenBank/DDBJ databases">
        <title>Antribacter stalactiti gen. nov., sp. nov., a new member of the family Nacardiaceae isolated from a cave.</title>
        <authorList>
            <person name="Kim I.S."/>
        </authorList>
    </citation>
    <scope>NUCLEOTIDE SEQUENCE [LARGE SCALE GENOMIC DNA]</scope>
    <source>
        <strain evidence="1 2">YC2-7</strain>
    </source>
</reference>
<accession>A0A848KGD2</accession>
<dbReference type="AlphaFoldDB" id="A0A848KGD2"/>
<organism evidence="1 2">
    <name type="scientific">Antrihabitans stalactiti</name>
    <dbReference type="NCBI Taxonomy" id="2584121"/>
    <lineage>
        <taxon>Bacteria</taxon>
        <taxon>Bacillati</taxon>
        <taxon>Actinomycetota</taxon>
        <taxon>Actinomycetes</taxon>
        <taxon>Mycobacteriales</taxon>
        <taxon>Nocardiaceae</taxon>
        <taxon>Antrihabitans</taxon>
    </lineage>
</organism>
<protein>
    <submittedName>
        <fullName evidence="1">Uncharacterized protein</fullName>
    </submittedName>
</protein>
<evidence type="ECO:0000313" key="1">
    <source>
        <dbReference type="EMBL" id="NMN96154.1"/>
    </source>
</evidence>
<dbReference type="RefSeq" id="WP_169587760.1">
    <property type="nucleotide sequence ID" value="NZ_VCQU01000004.1"/>
</dbReference>
<comment type="caution">
    <text evidence="1">The sequence shown here is derived from an EMBL/GenBank/DDBJ whole genome shotgun (WGS) entry which is preliminary data.</text>
</comment>
<reference evidence="1 2" key="1">
    <citation type="submission" date="2019-05" db="EMBL/GenBank/DDBJ databases">
        <authorList>
            <person name="Lee S.D."/>
        </authorList>
    </citation>
    <scope>NUCLEOTIDE SEQUENCE [LARGE SCALE GENOMIC DNA]</scope>
    <source>
        <strain evidence="1 2">YC2-7</strain>
    </source>
</reference>
<proteinExistence type="predicted"/>
<name>A0A848KGD2_9NOCA</name>
<dbReference type="EMBL" id="VCQU01000004">
    <property type="protein sequence ID" value="NMN96154.1"/>
    <property type="molecule type" value="Genomic_DNA"/>
</dbReference>
<sequence length="392" mass="42880">MTNLITRAEIARLAHDLGADHHELAFLERARADDLRDFRIALVGQLYGEHASKLRKIASLSRAMPVSFLVRMATKIVGPELSGMVASELSPERAARLMSATPTEFAADTAAFVNPEAAGPIVRQLEPDVMLPTVVELLRRKDYPTVAKFVSVASDTQLRALVPRVPSGKDLLLAGFHTSAVDRFELVVIEMPDERIRSILAAAVEENLFAEALTLIPQFALETLGRIGDIAVAMGTDVLVPMVETAERIEAWSELIPIVAAMSPPQLRRLIGLDLWSDERLTSIITAADRDGRWHHLRPILEGMSPERLRQVATLPLVVDGAIVDRILTALHADGPIDPLVPLLVQMDPEVRQQVWDRTAGLDDELAASLVRASRAYGEPVTSVVGALATRR</sequence>